<dbReference type="EMBL" id="CP003316">
    <property type="protein sequence ID" value="AFA38634.1"/>
    <property type="molecule type" value="Genomic_DNA"/>
</dbReference>
<sequence>MAVERLVYVGREPALGYVYVKLYQGLIKSAYIYLKRGRRMEYFAVLTARVAKTFSGEVRRRLMQFAADRVERAVKAFLKEVEMEASSLAVRLDRLFYSLRRLYQKTERFVWEVEDGKVVRDFLEKVKPYIDVDAMWREAALRHGLGLSLDKALRYAYWS</sequence>
<dbReference type="KEGG" id="pog:Pogu_0607"/>
<proteinExistence type="predicted"/>
<gene>
    <name evidence="1" type="ordered locus">Pogu_0607</name>
</gene>
<dbReference type="Proteomes" id="UP000009062">
    <property type="component" value="Chromosome"/>
</dbReference>
<accession>H6Q7X7</accession>
<name>H6Q7X7_PYROT</name>
<protein>
    <submittedName>
        <fullName evidence="1">Uncharacterized protein</fullName>
    </submittedName>
</protein>
<organism evidence="1 2">
    <name type="scientific">Pyrobaculum oguniense (strain DSM 13380 / JCM 10595 / TE7)</name>
    <dbReference type="NCBI Taxonomy" id="698757"/>
    <lineage>
        <taxon>Archaea</taxon>
        <taxon>Thermoproteota</taxon>
        <taxon>Thermoprotei</taxon>
        <taxon>Thermoproteales</taxon>
        <taxon>Thermoproteaceae</taxon>
        <taxon>Pyrobaculum</taxon>
    </lineage>
</organism>
<evidence type="ECO:0000313" key="2">
    <source>
        <dbReference type="Proteomes" id="UP000009062"/>
    </source>
</evidence>
<dbReference type="HOGENOM" id="CLU_1656950_0_0_2"/>
<reference evidence="1 2" key="1">
    <citation type="journal article" date="2012" name="Stand. Genomic Sci.">
        <title>Complete genome sequence of Pyrobaculum oguniense.</title>
        <authorList>
            <person name="Bernick D.L."/>
            <person name="Karplus K."/>
            <person name="Lui L.M."/>
            <person name="Coker J.K."/>
            <person name="Murphy J.N."/>
            <person name="Chan P.P."/>
            <person name="Cozen A.E."/>
            <person name="Lowe T.M."/>
        </authorList>
    </citation>
    <scope>NUCLEOTIDE SEQUENCE [LARGE SCALE GENOMIC DNA]</scope>
    <source>
        <strain evidence="1 2">TE7</strain>
    </source>
</reference>
<evidence type="ECO:0000313" key="1">
    <source>
        <dbReference type="EMBL" id="AFA38634.1"/>
    </source>
</evidence>
<dbReference type="AlphaFoldDB" id="H6Q7X7"/>
<keyword evidence="2" id="KW-1185">Reference proteome</keyword>
<dbReference type="STRING" id="698757.Pogu_0607"/>